<organism evidence="2 4">
    <name type="scientific">Legionella moravica</name>
    <dbReference type="NCBI Taxonomy" id="39962"/>
    <lineage>
        <taxon>Bacteria</taxon>
        <taxon>Pseudomonadati</taxon>
        <taxon>Pseudomonadota</taxon>
        <taxon>Gammaproteobacteria</taxon>
        <taxon>Legionellales</taxon>
        <taxon>Legionellaceae</taxon>
        <taxon>Legionella</taxon>
    </lineage>
</organism>
<evidence type="ECO:0000313" key="2">
    <source>
        <dbReference type="EMBL" id="STX63821.1"/>
    </source>
</evidence>
<reference evidence="2 4" key="2">
    <citation type="submission" date="2018-06" db="EMBL/GenBank/DDBJ databases">
        <authorList>
            <consortium name="Pathogen Informatics"/>
            <person name="Doyle S."/>
        </authorList>
    </citation>
    <scope>NUCLEOTIDE SEQUENCE [LARGE SCALE GENOMIC DNA]</scope>
    <source>
        <strain evidence="2 4">NCTC12239</strain>
    </source>
</reference>
<dbReference type="AlphaFoldDB" id="A0A378K7K2"/>
<keyword evidence="3" id="KW-1185">Reference proteome</keyword>
<dbReference type="RefSeq" id="WP_028383283.1">
    <property type="nucleotide sequence ID" value="NZ_CAAAJG010000022.1"/>
</dbReference>
<dbReference type="EMBL" id="UGOG01000001">
    <property type="protein sequence ID" value="STX63821.1"/>
    <property type="molecule type" value="Genomic_DNA"/>
</dbReference>
<proteinExistence type="predicted"/>
<evidence type="ECO:0000313" key="3">
    <source>
        <dbReference type="Proteomes" id="UP000054985"/>
    </source>
</evidence>
<protein>
    <submittedName>
        <fullName evidence="1 2">Membrane protein YdgA-like protein</fullName>
    </submittedName>
</protein>
<reference evidence="1 3" key="1">
    <citation type="submission" date="2015-11" db="EMBL/GenBank/DDBJ databases">
        <title>Genomic analysis of 38 Legionella species identifies large and diverse effector repertoires.</title>
        <authorList>
            <person name="Burstein D."/>
            <person name="Amaro F."/>
            <person name="Zusman T."/>
            <person name="Lifshitz Z."/>
            <person name="Cohen O."/>
            <person name="Gilbert J.A."/>
            <person name="Pupko T."/>
            <person name="Shuman H.A."/>
            <person name="Segal G."/>
        </authorList>
    </citation>
    <scope>NUCLEOTIDE SEQUENCE [LARGE SCALE GENOMIC DNA]</scope>
    <source>
        <strain evidence="1 3">ATCC 43877</strain>
    </source>
</reference>
<gene>
    <name evidence="1" type="ORF">Lmor_1467</name>
    <name evidence="2" type="ORF">NCTC12239_02774</name>
</gene>
<dbReference type="STRING" id="39962.Lmor_1467"/>
<dbReference type="Pfam" id="PF06097">
    <property type="entry name" value="DUF945"/>
    <property type="match status" value="1"/>
</dbReference>
<name>A0A378K7K2_9GAMM</name>
<dbReference type="EMBL" id="LNYN01000019">
    <property type="protein sequence ID" value="KTD34934.1"/>
    <property type="molecule type" value="Genomic_DNA"/>
</dbReference>
<evidence type="ECO:0000313" key="1">
    <source>
        <dbReference type="EMBL" id="KTD34934.1"/>
    </source>
</evidence>
<accession>A0A378K7K2</accession>
<evidence type="ECO:0000313" key="4">
    <source>
        <dbReference type="Proteomes" id="UP000254040"/>
    </source>
</evidence>
<dbReference type="OrthoDB" id="6222832at2"/>
<dbReference type="InterPro" id="IPR010352">
    <property type="entry name" value="DUF945"/>
</dbReference>
<dbReference type="Proteomes" id="UP000254040">
    <property type="component" value="Unassembled WGS sequence"/>
</dbReference>
<sequence length="484" mass="53319">MKKLTGLIIILAVLVLGGYYGMGVLTERTIKNNVQVINQSNGLLADIEQYNRGWFSSDAKIKWRLHVPERVVKDADGKSQTVAAQDYQMDMPLVIHHGPFILANKSLRFGMGYAETVFPFPEQYNKQFDEMFSKDSIKPQLDLSIFVNYLNHSTVELALPSFKLISKDGTGNFDWMGMESTTAMSSNLNKIDGNIVVSGLKISKDDTKVTLGKVTSEFDLHQTPAGLYLGEASFSLPAFDVVVKDQKMFEINELSLSSSSDIEDSLFSTHFSAEIKSLFANGKSYGPGQLEVSLRNLDADVLARINQQATAMQNGTDAERQQAMMAMLPELPKLFTKGAEFEISTLSLKLPEGTVEGSMLVTLPKGESTNPFELIQKVQGNAKLRVPTAVVKMLMQQSIMQQMANQPEMQQALIQQLQSNNPQTSSAAPTPEQLAAMQTEKQISSLEQSGLITVDGSDYVVEVSLDQGKVTVNGKPFDPSMLKF</sequence>
<dbReference type="Proteomes" id="UP000054985">
    <property type="component" value="Unassembled WGS sequence"/>
</dbReference>